<accession>A0A1X0AGZ4</accession>
<keyword evidence="1" id="KW-0472">Membrane</keyword>
<keyword evidence="3" id="KW-1185">Reference proteome</keyword>
<gene>
    <name evidence="2" type="ORF">BST13_27425</name>
</gene>
<organism evidence="2 3">
    <name type="scientific">Mycobacterium aquaticum</name>
    <dbReference type="NCBI Taxonomy" id="1927124"/>
    <lineage>
        <taxon>Bacteria</taxon>
        <taxon>Bacillati</taxon>
        <taxon>Actinomycetota</taxon>
        <taxon>Actinomycetes</taxon>
        <taxon>Mycobacteriales</taxon>
        <taxon>Mycobacteriaceae</taxon>
        <taxon>Mycobacterium</taxon>
    </lineage>
</organism>
<dbReference type="EMBL" id="MVHF01000036">
    <property type="protein sequence ID" value="ORA29314.1"/>
    <property type="molecule type" value="Genomic_DNA"/>
</dbReference>
<comment type="caution">
    <text evidence="2">The sequence shown here is derived from an EMBL/GenBank/DDBJ whole genome shotgun (WGS) entry which is preliminary data.</text>
</comment>
<evidence type="ECO:0000313" key="3">
    <source>
        <dbReference type="Proteomes" id="UP000192448"/>
    </source>
</evidence>
<protein>
    <submittedName>
        <fullName evidence="2">Uncharacterized protein</fullName>
    </submittedName>
</protein>
<sequence>MNSLGDLMRTILGVAIGTIAFWLAMLAAVAAYILEHIFAIGLATALVATVILASRLLLRRQGQRTRARPAAINVGRTAGIPPAASAHMRKAV</sequence>
<name>A0A1X0AGZ4_9MYCO</name>
<feature type="transmembrane region" description="Helical" evidence="1">
    <location>
        <begin position="12"/>
        <end position="33"/>
    </location>
</feature>
<evidence type="ECO:0000313" key="2">
    <source>
        <dbReference type="EMBL" id="ORA29314.1"/>
    </source>
</evidence>
<keyword evidence="1" id="KW-1133">Transmembrane helix</keyword>
<feature type="transmembrane region" description="Helical" evidence="1">
    <location>
        <begin position="39"/>
        <end position="58"/>
    </location>
</feature>
<evidence type="ECO:0000256" key="1">
    <source>
        <dbReference type="SAM" id="Phobius"/>
    </source>
</evidence>
<reference evidence="2 3" key="1">
    <citation type="submission" date="2017-02" db="EMBL/GenBank/DDBJ databases">
        <title>The new phylogeny of genus Mycobacterium.</title>
        <authorList>
            <person name="Tortoli E."/>
            <person name="Trovato A."/>
            <person name="Cirillo D.M."/>
        </authorList>
    </citation>
    <scope>NUCLEOTIDE SEQUENCE [LARGE SCALE GENOMIC DNA]</scope>
    <source>
        <strain evidence="2 3">RW6</strain>
    </source>
</reference>
<dbReference type="AlphaFoldDB" id="A0A1X0AGZ4"/>
<proteinExistence type="predicted"/>
<keyword evidence="1" id="KW-0812">Transmembrane</keyword>
<dbReference type="STRING" id="1927124.BST13_27425"/>
<dbReference type="Proteomes" id="UP000192448">
    <property type="component" value="Unassembled WGS sequence"/>
</dbReference>